<evidence type="ECO:0000259" key="1">
    <source>
        <dbReference type="SMART" id="SM00421"/>
    </source>
</evidence>
<dbReference type="InterPro" id="IPR036388">
    <property type="entry name" value="WH-like_DNA-bd_sf"/>
</dbReference>
<dbReference type="AlphaFoldDB" id="A0A5J6WY53"/>
<proteinExistence type="predicted"/>
<dbReference type="RefSeq" id="WP_193004081.1">
    <property type="nucleotide sequence ID" value="NZ_CP040449.1"/>
</dbReference>
<accession>A0A5J6WY53</accession>
<dbReference type="SMART" id="SM00421">
    <property type="entry name" value="HTH_LUXR"/>
    <property type="match status" value="1"/>
</dbReference>
<protein>
    <submittedName>
        <fullName evidence="2">LuxR family transcriptional regulator</fullName>
    </submittedName>
</protein>
<dbReference type="InterPro" id="IPR016032">
    <property type="entry name" value="Sig_transdc_resp-reg_C-effctor"/>
</dbReference>
<evidence type="ECO:0000313" key="2">
    <source>
        <dbReference type="EMBL" id="QFI54643.1"/>
    </source>
</evidence>
<reference evidence="2 3" key="1">
    <citation type="submission" date="2019-05" db="EMBL/GenBank/DDBJ databases">
        <title>OXA-830, a novel chromosomally encoded expanded-spectrum class D beta-lactamase in Aeromonas simiae.</title>
        <authorList>
            <person name="Zhou W."/>
            <person name="Chen Q."/>
        </authorList>
    </citation>
    <scope>NUCLEOTIDE SEQUENCE [LARGE SCALE GENOMIC DNA]</scope>
    <source>
        <strain evidence="2 3">A6</strain>
    </source>
</reference>
<dbReference type="GO" id="GO:0006355">
    <property type="term" value="P:regulation of DNA-templated transcription"/>
    <property type="evidence" value="ECO:0007669"/>
    <property type="project" value="InterPro"/>
</dbReference>
<organism evidence="2 3">
    <name type="scientific">Aeromonas simiae</name>
    <dbReference type="NCBI Taxonomy" id="218936"/>
    <lineage>
        <taxon>Bacteria</taxon>
        <taxon>Pseudomonadati</taxon>
        <taxon>Pseudomonadota</taxon>
        <taxon>Gammaproteobacteria</taxon>
        <taxon>Aeromonadales</taxon>
        <taxon>Aeromonadaceae</taxon>
        <taxon>Aeromonas</taxon>
    </lineage>
</organism>
<evidence type="ECO:0000313" key="3">
    <source>
        <dbReference type="Proteomes" id="UP000594034"/>
    </source>
</evidence>
<dbReference type="EMBL" id="CP040449">
    <property type="protein sequence ID" value="QFI54643.1"/>
    <property type="molecule type" value="Genomic_DNA"/>
</dbReference>
<feature type="domain" description="HTH luxR-type" evidence="1">
    <location>
        <begin position="295"/>
        <end position="352"/>
    </location>
</feature>
<dbReference type="InterPro" id="IPR000792">
    <property type="entry name" value="Tscrpt_reg_LuxR_C"/>
</dbReference>
<dbReference type="SUPFAM" id="SSF46894">
    <property type="entry name" value="C-terminal effector domain of the bipartite response regulators"/>
    <property type="match status" value="1"/>
</dbReference>
<keyword evidence="3" id="KW-1185">Reference proteome</keyword>
<dbReference type="Gene3D" id="1.10.10.10">
    <property type="entry name" value="Winged helix-like DNA-binding domain superfamily/Winged helix DNA-binding domain"/>
    <property type="match status" value="1"/>
</dbReference>
<dbReference type="KEGG" id="asim:FE240_08025"/>
<dbReference type="GO" id="GO:0003677">
    <property type="term" value="F:DNA binding"/>
    <property type="evidence" value="ECO:0007669"/>
    <property type="project" value="InterPro"/>
</dbReference>
<gene>
    <name evidence="2" type="ORF">FE240_08025</name>
</gene>
<name>A0A5J6WY53_9GAMM</name>
<sequence>MLNIAQSRPSPYLEQLYECGINDSDINLVVEGMRHDSGSLLSLILLRDEEKNFGVRLFSSGLSDAQQNYYLQHHRQDIWFNHYLEKGCKGVVKAESLSQRAGLLAGFGARFAIGGVCQVRGYGVSSVSCYRDQSQSDFNDQDIQYWDSLYFGLAAWSRHYWNLVGLESQNYQLQQLVRHHGKAVAIIDDKGAIYYSNAAFNRVADENQELRMTQGIFSFYGKEQQRYFRDLLNKFAYLQSGACIYMPVSRTGGLRPLLLQATLMNGLRNSERFIELVLRDPEHAFTPNIEALSNIYPLTSGEKELLLLLSKGYSSGDIADMRRVKVETVRSTLKSVFKKTDCHSQSELLLLLQSIS</sequence>
<dbReference type="Proteomes" id="UP000594034">
    <property type="component" value="Chromosome"/>
</dbReference>